<dbReference type="InterPro" id="IPR002347">
    <property type="entry name" value="SDR_fam"/>
</dbReference>
<dbReference type="EMBL" id="CP011112">
    <property type="protein sequence ID" value="AKU17707.1"/>
    <property type="molecule type" value="Genomic_DNA"/>
</dbReference>
<dbReference type="NCBIfam" id="NF006073">
    <property type="entry name" value="PRK08219.1"/>
    <property type="match status" value="1"/>
</dbReference>
<organism evidence="3 4">
    <name type="scientific">Luteipulveratus mongoliensis</name>
    <dbReference type="NCBI Taxonomy" id="571913"/>
    <lineage>
        <taxon>Bacteria</taxon>
        <taxon>Bacillati</taxon>
        <taxon>Actinomycetota</taxon>
        <taxon>Actinomycetes</taxon>
        <taxon>Micrococcales</taxon>
        <taxon>Dermacoccaceae</taxon>
        <taxon>Luteipulveratus</taxon>
    </lineage>
</organism>
<dbReference type="KEGG" id="lmoi:VV02_20770"/>
<dbReference type="GO" id="GO:0016020">
    <property type="term" value="C:membrane"/>
    <property type="evidence" value="ECO:0007669"/>
    <property type="project" value="TreeGrafter"/>
</dbReference>
<dbReference type="SUPFAM" id="SSF51735">
    <property type="entry name" value="NAD(P)-binding Rossmann-fold domains"/>
    <property type="match status" value="1"/>
</dbReference>
<dbReference type="PRINTS" id="PR00081">
    <property type="entry name" value="GDHRDH"/>
</dbReference>
<evidence type="ECO:0000256" key="1">
    <source>
        <dbReference type="ARBA" id="ARBA00006484"/>
    </source>
</evidence>
<comment type="similarity">
    <text evidence="1">Belongs to the short-chain dehydrogenases/reductases (SDR) family.</text>
</comment>
<dbReference type="AlphaFoldDB" id="A0A0K1JLX3"/>
<keyword evidence="4" id="KW-1185">Reference proteome</keyword>
<dbReference type="PROSITE" id="PS00061">
    <property type="entry name" value="ADH_SHORT"/>
    <property type="match status" value="1"/>
</dbReference>
<dbReference type="PANTHER" id="PTHR44196">
    <property type="entry name" value="DEHYDROGENASE/REDUCTASE SDR FAMILY MEMBER 7B"/>
    <property type="match status" value="1"/>
</dbReference>
<sequence>MTESADLPVVLVTGATRGIGKAICDALATDHQLIVGGRDRAAVEAACAAYDHAQPFVVDLADDDATTAAVDELDLTRLDGLVHSAGVSGGWRTPDSSRAFWRLMLEINVIAVSDLTRLLLPALIEASGTVVTINSGSGLNARGAGGHYPASKFALTALSDVLREELRPDGVRVCSVHPGRTDTDMQRALVASEDRPYDPQEFLRPESVATAVRTALTATPDATYETISIRPGPAATNRRSS</sequence>
<dbReference type="OrthoDB" id="158573at2"/>
<keyword evidence="2" id="KW-0560">Oxidoreductase</keyword>
<dbReference type="Proteomes" id="UP000066480">
    <property type="component" value="Chromosome"/>
</dbReference>
<proteinExistence type="inferred from homology"/>
<dbReference type="GO" id="GO:0016491">
    <property type="term" value="F:oxidoreductase activity"/>
    <property type="evidence" value="ECO:0007669"/>
    <property type="project" value="UniProtKB-KW"/>
</dbReference>
<dbReference type="InterPro" id="IPR036291">
    <property type="entry name" value="NAD(P)-bd_dom_sf"/>
</dbReference>
<protein>
    <submittedName>
        <fullName evidence="3">Short-chain dehydrogenase</fullName>
    </submittedName>
</protein>
<dbReference type="RefSeq" id="WP_052594633.1">
    <property type="nucleotide sequence ID" value="NZ_CP011112.1"/>
</dbReference>
<name>A0A0K1JLX3_9MICO</name>
<accession>A0A0K1JLX3</accession>
<evidence type="ECO:0000313" key="4">
    <source>
        <dbReference type="Proteomes" id="UP000066480"/>
    </source>
</evidence>
<dbReference type="Gene3D" id="3.40.50.720">
    <property type="entry name" value="NAD(P)-binding Rossmann-like Domain"/>
    <property type="match status" value="1"/>
</dbReference>
<dbReference type="PATRIC" id="fig|571913.6.peg.4211"/>
<gene>
    <name evidence="3" type="ORF">VV02_20770</name>
</gene>
<dbReference type="Pfam" id="PF00106">
    <property type="entry name" value="adh_short"/>
    <property type="match status" value="1"/>
</dbReference>
<evidence type="ECO:0000256" key="2">
    <source>
        <dbReference type="ARBA" id="ARBA00023002"/>
    </source>
</evidence>
<dbReference type="InterPro" id="IPR020904">
    <property type="entry name" value="Sc_DH/Rdtase_CS"/>
</dbReference>
<reference evidence="3 4" key="1">
    <citation type="submission" date="2015-03" db="EMBL/GenBank/DDBJ databases">
        <title>Luteipulveratus halotolerans sp. nov., a novel actinobacterium (Dermacoccaceae) from Sarawak, Malaysia.</title>
        <authorList>
            <person name="Juboi H."/>
            <person name="Basik A."/>
            <person name="Shamsul S.S."/>
            <person name="Arnold P."/>
            <person name="Schmitt E.K."/>
            <person name="Sanglier J.-J."/>
            <person name="Yeo T."/>
        </authorList>
    </citation>
    <scope>NUCLEOTIDE SEQUENCE [LARGE SCALE GENOMIC DNA]</scope>
    <source>
        <strain evidence="3 4">MN07-A0370</strain>
    </source>
</reference>
<dbReference type="STRING" id="571913.VV02_20770"/>
<dbReference type="PANTHER" id="PTHR44196:SF1">
    <property type="entry name" value="DEHYDROGENASE_REDUCTASE SDR FAMILY MEMBER 7B"/>
    <property type="match status" value="1"/>
</dbReference>
<evidence type="ECO:0000313" key="3">
    <source>
        <dbReference type="EMBL" id="AKU17707.1"/>
    </source>
</evidence>